<dbReference type="HOGENOM" id="CLU_2889627_0_0_1"/>
<evidence type="ECO:0000313" key="2">
    <source>
        <dbReference type="EnsemblPlants" id="OMERI03G30890.1"/>
    </source>
</evidence>
<reference evidence="2" key="1">
    <citation type="submission" date="2015-04" db="UniProtKB">
        <authorList>
            <consortium name="EnsemblPlants"/>
        </authorList>
    </citation>
    <scope>IDENTIFICATION</scope>
</reference>
<evidence type="ECO:0000256" key="1">
    <source>
        <dbReference type="SAM" id="Phobius"/>
    </source>
</evidence>
<sequence length="63" mass="6860">MSAELVWWWSICASAVDLHVWRSVTLSSGRSGGSLLLGLCVGDVGVWVVVYFFLFPGYDPPGL</sequence>
<proteinExistence type="predicted"/>
<dbReference type="AlphaFoldDB" id="A0A0E0D6N1"/>
<dbReference type="Proteomes" id="UP000008021">
    <property type="component" value="Chromosome 3"/>
</dbReference>
<protein>
    <submittedName>
        <fullName evidence="2">Uncharacterized protein</fullName>
    </submittedName>
</protein>
<evidence type="ECO:0000313" key="3">
    <source>
        <dbReference type="Proteomes" id="UP000008021"/>
    </source>
</evidence>
<reference evidence="2" key="2">
    <citation type="submission" date="2018-05" db="EMBL/GenBank/DDBJ databases">
        <title>OmerRS3 (Oryza meridionalis Reference Sequence Version 3).</title>
        <authorList>
            <person name="Zhang J."/>
            <person name="Kudrna D."/>
            <person name="Lee S."/>
            <person name="Talag J."/>
            <person name="Welchert J."/>
            <person name="Wing R.A."/>
        </authorList>
    </citation>
    <scope>NUCLEOTIDE SEQUENCE [LARGE SCALE GENOMIC DNA]</scope>
    <source>
        <strain evidence="2">cv. OR44</strain>
    </source>
</reference>
<name>A0A0E0D6N1_9ORYZ</name>
<keyword evidence="1" id="KW-0812">Transmembrane</keyword>
<keyword evidence="3" id="KW-1185">Reference proteome</keyword>
<accession>A0A0E0D6N1</accession>
<feature type="transmembrane region" description="Helical" evidence="1">
    <location>
        <begin position="36"/>
        <end position="54"/>
    </location>
</feature>
<keyword evidence="1" id="KW-1133">Transmembrane helix</keyword>
<organism evidence="2">
    <name type="scientific">Oryza meridionalis</name>
    <dbReference type="NCBI Taxonomy" id="40149"/>
    <lineage>
        <taxon>Eukaryota</taxon>
        <taxon>Viridiplantae</taxon>
        <taxon>Streptophyta</taxon>
        <taxon>Embryophyta</taxon>
        <taxon>Tracheophyta</taxon>
        <taxon>Spermatophyta</taxon>
        <taxon>Magnoliopsida</taxon>
        <taxon>Liliopsida</taxon>
        <taxon>Poales</taxon>
        <taxon>Poaceae</taxon>
        <taxon>BOP clade</taxon>
        <taxon>Oryzoideae</taxon>
        <taxon>Oryzeae</taxon>
        <taxon>Oryzinae</taxon>
        <taxon>Oryza</taxon>
    </lineage>
</organism>
<dbReference type="EnsemblPlants" id="OMERI03G30890.1">
    <property type="protein sequence ID" value="OMERI03G30890.1"/>
    <property type="gene ID" value="OMERI03G30890"/>
</dbReference>
<keyword evidence="1" id="KW-0472">Membrane</keyword>
<dbReference type="Gramene" id="OMERI03G30890.1">
    <property type="protein sequence ID" value="OMERI03G30890.1"/>
    <property type="gene ID" value="OMERI03G30890"/>
</dbReference>
<feature type="transmembrane region" description="Helical" evidence="1">
    <location>
        <begin position="6"/>
        <end position="24"/>
    </location>
</feature>